<evidence type="ECO:0000256" key="2">
    <source>
        <dbReference type="ARBA" id="ARBA00022737"/>
    </source>
</evidence>
<dbReference type="PhylomeDB" id="B3RZS2"/>
<dbReference type="STRING" id="10228.B3RZS2"/>
<dbReference type="Gene3D" id="3.80.10.10">
    <property type="entry name" value="Ribonuclease Inhibitor"/>
    <property type="match status" value="1"/>
</dbReference>
<dbReference type="SUPFAM" id="SSF52058">
    <property type="entry name" value="L domain-like"/>
    <property type="match status" value="1"/>
</dbReference>
<keyword evidence="5" id="KW-1185">Reference proteome</keyword>
<dbReference type="Proteomes" id="UP000009022">
    <property type="component" value="Unassembled WGS sequence"/>
</dbReference>
<dbReference type="InterPro" id="IPR001611">
    <property type="entry name" value="Leu-rich_rpt"/>
</dbReference>
<dbReference type="OrthoDB" id="1517790at2759"/>
<evidence type="ECO:0008006" key="6">
    <source>
        <dbReference type="Google" id="ProtNLM"/>
    </source>
</evidence>
<dbReference type="InParanoid" id="B3RZS2"/>
<dbReference type="eggNOG" id="ENOG502QV3W">
    <property type="taxonomic scope" value="Eukaryota"/>
</dbReference>
<gene>
    <name evidence="4" type="ORF">TRIADDRAFT_57557</name>
</gene>
<dbReference type="OMA" id="SQWHELR"/>
<accession>B3RZS2</accession>
<feature type="compositionally biased region" description="Polar residues" evidence="3">
    <location>
        <begin position="282"/>
        <end position="295"/>
    </location>
</feature>
<evidence type="ECO:0000256" key="1">
    <source>
        <dbReference type="ARBA" id="ARBA00022614"/>
    </source>
</evidence>
<protein>
    <recommendedName>
        <fullName evidence="6">Dynein assembly factor 1, axonemal homolog</fullName>
    </recommendedName>
</protein>
<evidence type="ECO:0000313" key="4">
    <source>
        <dbReference type="EMBL" id="EDV23889.1"/>
    </source>
</evidence>
<dbReference type="InterPro" id="IPR032675">
    <property type="entry name" value="LRR_dom_sf"/>
</dbReference>
<dbReference type="KEGG" id="tad:TRIADDRAFT_57557"/>
<dbReference type="CTD" id="6754627"/>
<organism evidence="4 5">
    <name type="scientific">Trichoplax adhaerens</name>
    <name type="common">Trichoplax reptans</name>
    <dbReference type="NCBI Taxonomy" id="10228"/>
    <lineage>
        <taxon>Eukaryota</taxon>
        <taxon>Metazoa</taxon>
        <taxon>Placozoa</taxon>
        <taxon>Uniplacotomia</taxon>
        <taxon>Trichoplacea</taxon>
        <taxon>Trichoplacidae</taxon>
        <taxon>Trichoplax</taxon>
    </lineage>
</organism>
<keyword evidence="1" id="KW-0433">Leucine-rich repeat</keyword>
<feature type="region of interest" description="Disordered" evidence="3">
    <location>
        <begin position="275"/>
        <end position="295"/>
    </location>
</feature>
<dbReference type="PROSITE" id="PS51450">
    <property type="entry name" value="LRR"/>
    <property type="match status" value="1"/>
</dbReference>
<dbReference type="HOGENOM" id="CLU_066083_0_0_1"/>
<proteinExistence type="predicted"/>
<dbReference type="PANTHER" id="PTHR18849:SF4">
    <property type="entry name" value="GENE 29133-RELATED"/>
    <property type="match status" value="1"/>
</dbReference>
<dbReference type="AlphaFoldDB" id="B3RZS2"/>
<feature type="region of interest" description="Disordered" evidence="3">
    <location>
        <begin position="14"/>
        <end position="64"/>
    </location>
</feature>
<keyword evidence="2" id="KW-0677">Repeat</keyword>
<evidence type="ECO:0000256" key="3">
    <source>
        <dbReference type="SAM" id="MobiDB-lite"/>
    </source>
</evidence>
<evidence type="ECO:0000313" key="5">
    <source>
        <dbReference type="Proteomes" id="UP000009022"/>
    </source>
</evidence>
<dbReference type="PANTHER" id="PTHR18849">
    <property type="entry name" value="LEUCINE RICH REPEAT PROTEIN"/>
    <property type="match status" value="1"/>
</dbReference>
<dbReference type="RefSeq" id="XP_002113415.1">
    <property type="nucleotide sequence ID" value="XM_002113379.1"/>
</dbReference>
<feature type="compositionally biased region" description="Polar residues" evidence="3">
    <location>
        <begin position="42"/>
        <end position="57"/>
    </location>
</feature>
<feature type="region of interest" description="Disordered" evidence="3">
    <location>
        <begin position="85"/>
        <end position="109"/>
    </location>
</feature>
<sequence>MGRMADAESIISVTSSGSYGMGGSSKSDTSTGKTLMVATAEDNLNSPDKAKNANTSGYLPELPSDRFSQTNWNDLRRAVVTGDRLRAPRVRRAPDPRDRQRKPTPMEALEPITTIKTPSRKNPKIKRYDYRNSLENWENVTHVNLSFQDLGHGYQRENFTRILHRLLRTQHLQLMDNSLDDLSKVSLPGCTHLWVQRNFLDSFKKLPKIPNIKFLQLSENGIESLSGLRKVIGKSSIEYLVLKGNPVELQENYRIEVFQAIPSLKILDGIPKLPSDEPLDPNATNNGQSTACIIS</sequence>
<feature type="compositionally biased region" description="Low complexity" evidence="3">
    <location>
        <begin position="14"/>
        <end position="34"/>
    </location>
</feature>
<reference evidence="4 5" key="1">
    <citation type="journal article" date="2008" name="Nature">
        <title>The Trichoplax genome and the nature of placozoans.</title>
        <authorList>
            <person name="Srivastava M."/>
            <person name="Begovic E."/>
            <person name="Chapman J."/>
            <person name="Putnam N.H."/>
            <person name="Hellsten U."/>
            <person name="Kawashima T."/>
            <person name="Kuo A."/>
            <person name="Mitros T."/>
            <person name="Salamov A."/>
            <person name="Carpenter M.L."/>
            <person name="Signorovitch A.Y."/>
            <person name="Moreno M.A."/>
            <person name="Kamm K."/>
            <person name="Grimwood J."/>
            <person name="Schmutz J."/>
            <person name="Shapiro H."/>
            <person name="Grigoriev I.V."/>
            <person name="Buss L.W."/>
            <person name="Schierwater B."/>
            <person name="Dellaporta S.L."/>
            <person name="Rokhsar D.S."/>
        </authorList>
    </citation>
    <scope>NUCLEOTIDE SEQUENCE [LARGE SCALE GENOMIC DNA]</scope>
    <source>
        <strain evidence="4 5">Grell-BS-1999</strain>
    </source>
</reference>
<dbReference type="EMBL" id="DS985246">
    <property type="protein sequence ID" value="EDV23889.1"/>
    <property type="molecule type" value="Genomic_DNA"/>
</dbReference>
<name>B3RZS2_TRIAD</name>
<dbReference type="GeneID" id="6754627"/>